<comment type="caution">
    <text evidence="3">The sequence shown here is derived from an EMBL/GenBank/DDBJ whole genome shotgun (WGS) entry which is preliminary data.</text>
</comment>
<organism evidence="3 4">
    <name type="scientific">Lucilia cuprina</name>
    <name type="common">Green bottle fly</name>
    <name type="synonym">Australian sheep blowfly</name>
    <dbReference type="NCBI Taxonomy" id="7375"/>
    <lineage>
        <taxon>Eukaryota</taxon>
        <taxon>Metazoa</taxon>
        <taxon>Ecdysozoa</taxon>
        <taxon>Arthropoda</taxon>
        <taxon>Hexapoda</taxon>
        <taxon>Insecta</taxon>
        <taxon>Pterygota</taxon>
        <taxon>Neoptera</taxon>
        <taxon>Endopterygota</taxon>
        <taxon>Diptera</taxon>
        <taxon>Brachycera</taxon>
        <taxon>Muscomorpha</taxon>
        <taxon>Oestroidea</taxon>
        <taxon>Calliphoridae</taxon>
        <taxon>Luciliinae</taxon>
        <taxon>Lucilia</taxon>
    </lineage>
</organism>
<dbReference type="OMA" id="KSSHYAT"/>
<dbReference type="EMBL" id="JRES01000984">
    <property type="protein sequence ID" value="KNC26485.1"/>
    <property type="molecule type" value="Genomic_DNA"/>
</dbReference>
<keyword evidence="2" id="KW-0472">Membrane</keyword>
<evidence type="ECO:0000256" key="1">
    <source>
        <dbReference type="SAM" id="MobiDB-lite"/>
    </source>
</evidence>
<dbReference type="Proteomes" id="UP000037069">
    <property type="component" value="Unassembled WGS sequence"/>
</dbReference>
<accession>A0A0L0C2D4</accession>
<proteinExistence type="predicted"/>
<sequence>MVMTSDVKSTNAAATTNLKNDTKFTTNNVATANFKNTSMSSISTITSKTETSTTLGDPNMGAIKKRLESMTDEEIIQRNLRELMEKKNREERKANGRLVAVILASLVIFLAIYHAWIRNPENKLAGVLVPAVIMLSFGGWVVVLAKRDKARRQMFEKYLEEVAIKNKQELEAKSKSKTKKPHDKKLSNEILLHFENEINKDHLSTATTSILKNNDHRKHRKHRNASNSDGYSTTSSSSSKKSSHYATKDLRVKRPSIRQKLFRQSGIYHMPNTTVNATQTLVQAVINTPVPQCAEPLISAAPPKTLMEKKRKRLQRLDALQVPAMVRMSSAP</sequence>
<reference evidence="3 4" key="1">
    <citation type="journal article" date="2015" name="Nat. Commun.">
        <title>Lucilia cuprina genome unlocks parasitic fly biology to underpin future interventions.</title>
        <authorList>
            <person name="Anstead C.A."/>
            <person name="Korhonen P.K."/>
            <person name="Young N.D."/>
            <person name="Hall R.S."/>
            <person name="Jex A.R."/>
            <person name="Murali S.C."/>
            <person name="Hughes D.S."/>
            <person name="Lee S.F."/>
            <person name="Perry T."/>
            <person name="Stroehlein A.J."/>
            <person name="Ansell B.R."/>
            <person name="Breugelmans B."/>
            <person name="Hofmann A."/>
            <person name="Qu J."/>
            <person name="Dugan S."/>
            <person name="Lee S.L."/>
            <person name="Chao H."/>
            <person name="Dinh H."/>
            <person name="Han Y."/>
            <person name="Doddapaneni H.V."/>
            <person name="Worley K.C."/>
            <person name="Muzny D.M."/>
            <person name="Ioannidis P."/>
            <person name="Waterhouse R.M."/>
            <person name="Zdobnov E.M."/>
            <person name="James P.J."/>
            <person name="Bagnall N.H."/>
            <person name="Kotze A.C."/>
            <person name="Gibbs R.A."/>
            <person name="Richards S."/>
            <person name="Batterham P."/>
            <person name="Gasser R.B."/>
        </authorList>
    </citation>
    <scope>NUCLEOTIDE SEQUENCE [LARGE SCALE GENOMIC DNA]</scope>
    <source>
        <strain evidence="3 4">LS</strain>
        <tissue evidence="3">Full body</tissue>
    </source>
</reference>
<name>A0A0L0C2D4_LUCCU</name>
<evidence type="ECO:0000313" key="3">
    <source>
        <dbReference type="EMBL" id="KNC26485.1"/>
    </source>
</evidence>
<dbReference type="OrthoDB" id="6737830at2759"/>
<feature type="transmembrane region" description="Helical" evidence="2">
    <location>
        <begin position="96"/>
        <end position="117"/>
    </location>
</feature>
<evidence type="ECO:0000313" key="4">
    <source>
        <dbReference type="Proteomes" id="UP000037069"/>
    </source>
</evidence>
<evidence type="ECO:0000256" key="2">
    <source>
        <dbReference type="SAM" id="Phobius"/>
    </source>
</evidence>
<dbReference type="AlphaFoldDB" id="A0A0L0C2D4"/>
<keyword evidence="2" id="KW-0812">Transmembrane</keyword>
<keyword evidence="2" id="KW-1133">Transmembrane helix</keyword>
<protein>
    <submittedName>
        <fullName evidence="3">Uncharacterized protein</fullName>
    </submittedName>
</protein>
<feature type="transmembrane region" description="Helical" evidence="2">
    <location>
        <begin position="123"/>
        <end position="145"/>
    </location>
</feature>
<dbReference type="STRING" id="7375.A0A0L0C2D4"/>
<feature type="compositionally biased region" description="Basic residues" evidence="1">
    <location>
        <begin position="215"/>
        <end position="224"/>
    </location>
</feature>
<keyword evidence="4" id="KW-1185">Reference proteome</keyword>
<gene>
    <name evidence="3" type="ORF">FF38_08624</name>
</gene>
<feature type="region of interest" description="Disordered" evidence="1">
    <location>
        <begin position="210"/>
        <end position="254"/>
    </location>
</feature>